<comment type="similarity">
    <text evidence="3">Belongs to the ribose 5-phosphate isomerase family.</text>
</comment>
<dbReference type="PANTHER" id="PTHR43748">
    <property type="entry name" value="RIBOSE-5-PHOSPHATE ISOMERASE 3, CHLOROPLASTIC-RELATED"/>
    <property type="match status" value="1"/>
</dbReference>
<dbReference type="InterPro" id="IPR037171">
    <property type="entry name" value="NagB/RpiA_transferase-like"/>
</dbReference>
<feature type="region of interest" description="Disordered" evidence="6">
    <location>
        <begin position="15"/>
        <end position="34"/>
    </location>
</feature>
<dbReference type="AlphaFoldDB" id="A0A8T0N929"/>
<comment type="pathway">
    <text evidence="2">Carbohydrate degradation; pentose phosphate pathway; D-ribose 5-phosphate from D-ribulose 5-phosphate (non-oxidative stage): step 1/1.</text>
</comment>
<evidence type="ECO:0000256" key="4">
    <source>
        <dbReference type="ARBA" id="ARBA00011959"/>
    </source>
</evidence>
<dbReference type="InterPro" id="IPR050262">
    <property type="entry name" value="Ribose-5P_isomerase"/>
</dbReference>
<dbReference type="EMBL" id="CM029053">
    <property type="protein sequence ID" value="KAG2545473.1"/>
    <property type="molecule type" value="Genomic_DNA"/>
</dbReference>
<accession>A0A8T0N929</accession>
<dbReference type="Gene3D" id="3.30.70.260">
    <property type="match status" value="1"/>
</dbReference>
<evidence type="ECO:0000313" key="8">
    <source>
        <dbReference type="Proteomes" id="UP000823388"/>
    </source>
</evidence>
<keyword evidence="5" id="KW-0413">Isomerase</keyword>
<dbReference type="Gene3D" id="3.40.50.1360">
    <property type="match status" value="1"/>
</dbReference>
<proteinExistence type="inferred from homology"/>
<evidence type="ECO:0000256" key="2">
    <source>
        <dbReference type="ARBA" id="ARBA00004988"/>
    </source>
</evidence>
<dbReference type="Proteomes" id="UP000823388">
    <property type="component" value="Chromosome 9K"/>
</dbReference>
<evidence type="ECO:0000256" key="3">
    <source>
        <dbReference type="ARBA" id="ARBA00008088"/>
    </source>
</evidence>
<comment type="caution">
    <text evidence="7">The sequence shown here is derived from an EMBL/GenBank/DDBJ whole genome shotgun (WGS) entry which is preliminary data.</text>
</comment>
<evidence type="ECO:0000256" key="6">
    <source>
        <dbReference type="SAM" id="MobiDB-lite"/>
    </source>
</evidence>
<dbReference type="GO" id="GO:0004751">
    <property type="term" value="F:ribose-5-phosphate isomerase activity"/>
    <property type="evidence" value="ECO:0007669"/>
    <property type="project" value="UniProtKB-EC"/>
</dbReference>
<dbReference type="GO" id="GO:0009052">
    <property type="term" value="P:pentose-phosphate shunt, non-oxidative branch"/>
    <property type="evidence" value="ECO:0007669"/>
    <property type="project" value="InterPro"/>
</dbReference>
<dbReference type="Pfam" id="PF06026">
    <property type="entry name" value="Rib_5-P_isom_A"/>
    <property type="match status" value="1"/>
</dbReference>
<evidence type="ECO:0000313" key="7">
    <source>
        <dbReference type="EMBL" id="KAG2545473.1"/>
    </source>
</evidence>
<reference evidence="7" key="1">
    <citation type="submission" date="2020-05" db="EMBL/GenBank/DDBJ databases">
        <title>WGS assembly of Panicum virgatum.</title>
        <authorList>
            <person name="Lovell J.T."/>
            <person name="Jenkins J."/>
            <person name="Shu S."/>
            <person name="Juenger T.E."/>
            <person name="Schmutz J."/>
        </authorList>
    </citation>
    <scope>NUCLEOTIDE SEQUENCE</scope>
    <source>
        <strain evidence="7">AP13</strain>
    </source>
</reference>
<organism evidence="7 8">
    <name type="scientific">Panicum virgatum</name>
    <name type="common">Blackwell switchgrass</name>
    <dbReference type="NCBI Taxonomy" id="38727"/>
    <lineage>
        <taxon>Eukaryota</taxon>
        <taxon>Viridiplantae</taxon>
        <taxon>Streptophyta</taxon>
        <taxon>Embryophyta</taxon>
        <taxon>Tracheophyta</taxon>
        <taxon>Spermatophyta</taxon>
        <taxon>Magnoliopsida</taxon>
        <taxon>Liliopsida</taxon>
        <taxon>Poales</taxon>
        <taxon>Poaceae</taxon>
        <taxon>PACMAD clade</taxon>
        <taxon>Panicoideae</taxon>
        <taxon>Panicodae</taxon>
        <taxon>Paniceae</taxon>
        <taxon>Panicinae</taxon>
        <taxon>Panicum</taxon>
        <taxon>Panicum sect. Hiantes</taxon>
    </lineage>
</organism>
<dbReference type="EC" id="5.3.1.6" evidence="4"/>
<gene>
    <name evidence="7" type="ORF">PVAP13_9KG312573</name>
</gene>
<dbReference type="InterPro" id="IPR004788">
    <property type="entry name" value="Ribose5P_isomerase_type_A"/>
</dbReference>
<dbReference type="PANTHER" id="PTHR43748:SF1">
    <property type="entry name" value="RIBOSE-5-PHOSPHATE ISOMERASE 4, CHLOROPLASTIC-RELATED"/>
    <property type="match status" value="1"/>
</dbReference>
<evidence type="ECO:0000256" key="1">
    <source>
        <dbReference type="ARBA" id="ARBA00001713"/>
    </source>
</evidence>
<protein>
    <recommendedName>
        <fullName evidence="4">ribose-5-phosphate isomerase</fullName>
        <ecNumber evidence="4">5.3.1.6</ecNumber>
    </recommendedName>
</protein>
<comment type="catalytic activity">
    <reaction evidence="1">
        <text>aldehydo-D-ribose 5-phosphate = D-ribulose 5-phosphate</text>
        <dbReference type="Rhea" id="RHEA:14657"/>
        <dbReference type="ChEBI" id="CHEBI:58121"/>
        <dbReference type="ChEBI" id="CHEBI:58273"/>
        <dbReference type="EC" id="5.3.1.6"/>
    </reaction>
</comment>
<dbReference type="SUPFAM" id="SSF100950">
    <property type="entry name" value="NagB/RpiA/CoA transferase-like"/>
    <property type="match status" value="1"/>
</dbReference>
<dbReference type="SUPFAM" id="SSF75445">
    <property type="entry name" value="D-ribose-5-phosphate isomerase (RpiA), lid domain"/>
    <property type="match status" value="1"/>
</dbReference>
<evidence type="ECO:0000256" key="5">
    <source>
        <dbReference type="ARBA" id="ARBA00023235"/>
    </source>
</evidence>
<keyword evidence="8" id="KW-1185">Reference proteome</keyword>
<sequence>MEMMEAMARASVASSAQLRPCPSPRRNRCLPSSVRRPRRRGVACSASAADADVVDLFDAAKLTVDKFVKSGMVVGLGSGPASALAVQYLGTRLRRGSLTDIVAVTSSVLSASEADMAGIRASSYQEGTQIDFAFTDAEVIEEGTLAAVIGQRKTESGEPSFMVEKTMVKSADKLAFITGNDKYLTGVEGSFPVLVKSGNWIDTAEEIDDLFLGDAEVWRRPSFGTAGPLGGDHPLVTKEGHHVLDVIFTTPIPDLGQVAEKLEKIAGVVDHGIICSNQSYAVIASKGEVQVIEEKSPVIP</sequence>
<name>A0A8T0N929_PANVG</name>
<dbReference type="OrthoDB" id="1555531at2759"/>